<reference evidence="1 2" key="1">
    <citation type="submission" date="2020-08" db="EMBL/GenBank/DDBJ databases">
        <title>Genomic Encyclopedia of Type Strains, Phase IV (KMG-IV): sequencing the most valuable type-strain genomes for metagenomic binning, comparative biology and taxonomic classification.</title>
        <authorList>
            <person name="Goeker M."/>
        </authorList>
    </citation>
    <scope>NUCLEOTIDE SEQUENCE [LARGE SCALE GENOMIC DNA]</scope>
    <source>
        <strain evidence="1 2">DSM 105074</strain>
    </source>
</reference>
<organism evidence="1 2">
    <name type="scientific">Rhabdobacter roseus</name>
    <dbReference type="NCBI Taxonomy" id="1655419"/>
    <lineage>
        <taxon>Bacteria</taxon>
        <taxon>Pseudomonadati</taxon>
        <taxon>Bacteroidota</taxon>
        <taxon>Cytophagia</taxon>
        <taxon>Cytophagales</taxon>
        <taxon>Cytophagaceae</taxon>
        <taxon>Rhabdobacter</taxon>
    </lineage>
</organism>
<protein>
    <submittedName>
        <fullName evidence="1">Uncharacterized protein</fullName>
    </submittedName>
</protein>
<dbReference type="EMBL" id="JACHGF010000010">
    <property type="protein sequence ID" value="MBB5286567.1"/>
    <property type="molecule type" value="Genomic_DNA"/>
</dbReference>
<dbReference type="Proteomes" id="UP000557307">
    <property type="component" value="Unassembled WGS sequence"/>
</dbReference>
<dbReference type="AlphaFoldDB" id="A0A840TYD1"/>
<gene>
    <name evidence="1" type="ORF">HNQ92_004728</name>
</gene>
<name>A0A840TYD1_9BACT</name>
<sequence length="106" mass="12436">MNDELTRSMGAAAIKRGQERLNDMDLQMRSWEQQQSTQDRMHTNFVKAIREVETFQDASGTYEMSSSYDHAWSRNDGNSFVMSNNPNFDPQFVFKDQSWEPMKKVD</sequence>
<keyword evidence="2" id="KW-1185">Reference proteome</keyword>
<dbReference type="RefSeq" id="WP_184177835.1">
    <property type="nucleotide sequence ID" value="NZ_JACHGF010000010.1"/>
</dbReference>
<comment type="caution">
    <text evidence="1">The sequence shown here is derived from an EMBL/GenBank/DDBJ whole genome shotgun (WGS) entry which is preliminary data.</text>
</comment>
<evidence type="ECO:0000313" key="1">
    <source>
        <dbReference type="EMBL" id="MBB5286567.1"/>
    </source>
</evidence>
<accession>A0A840TYD1</accession>
<proteinExistence type="predicted"/>
<evidence type="ECO:0000313" key="2">
    <source>
        <dbReference type="Proteomes" id="UP000557307"/>
    </source>
</evidence>